<keyword evidence="4" id="KW-1185">Reference proteome</keyword>
<dbReference type="InterPro" id="IPR000219">
    <property type="entry name" value="DH_dom"/>
</dbReference>
<sequence>MSLNYLILLCGKTDFTPAEPKLLKFSSEFLYFCPFLLFSSKMQKLVKAAKEGTKDGLEKTKAAVKKGRSFIKTKSFCHGETENSSLFEESELFIEVDCFTVEPVLNPAPEGLSQQQLVRRCILESILESEKNYLNALKRILEQYEKPLSQIEPRLLSDRKLKMIFYRVREILQCHFLFQIALASRVAEWDGLEMIGDVFVASFCKSMVLDAYSEYVNNFSTAMAVVRKTCISKPGFLEFLKVSETNWSKNVNQTHINDMNVGLVLVTPNYIII</sequence>
<dbReference type="Gene3D" id="1.20.900.10">
    <property type="entry name" value="Dbl homology (DH) domain"/>
    <property type="match status" value="1"/>
</dbReference>
<keyword evidence="1" id="KW-0344">Guanine-nucleotide releasing factor</keyword>
<dbReference type="PaxDb" id="30732-ENSOMEP00000013868"/>
<name>A0A3B3C992_ORYME</name>
<dbReference type="GeneTree" id="ENSGT00940000153798"/>
<dbReference type="SMART" id="SM00325">
    <property type="entry name" value="RhoGEF"/>
    <property type="match status" value="1"/>
</dbReference>
<dbReference type="Pfam" id="PF00621">
    <property type="entry name" value="RhoGEF"/>
    <property type="match status" value="1"/>
</dbReference>
<accession>A0A3B3C992</accession>
<dbReference type="GO" id="GO:0005813">
    <property type="term" value="C:centrosome"/>
    <property type="evidence" value="ECO:0007669"/>
    <property type="project" value="TreeGrafter"/>
</dbReference>
<dbReference type="PROSITE" id="PS50010">
    <property type="entry name" value="DH_2"/>
    <property type="match status" value="1"/>
</dbReference>
<dbReference type="PANTHER" id="PTHR12877">
    <property type="entry name" value="RHO GUANINE NUCLEOTIDE EXCHANGE FACTOR"/>
    <property type="match status" value="1"/>
</dbReference>
<dbReference type="GO" id="GO:0090307">
    <property type="term" value="P:mitotic spindle assembly"/>
    <property type="evidence" value="ECO:0007669"/>
    <property type="project" value="TreeGrafter"/>
</dbReference>
<dbReference type="SUPFAM" id="SSF48065">
    <property type="entry name" value="DBL homology domain (DH-domain)"/>
    <property type="match status" value="1"/>
</dbReference>
<protein>
    <recommendedName>
        <fullName evidence="2">DH domain-containing protein</fullName>
    </recommendedName>
</protein>
<dbReference type="InterPro" id="IPR039919">
    <property type="entry name" value="ARHGEF10/ARHGEF17"/>
</dbReference>
<dbReference type="Proteomes" id="UP000261560">
    <property type="component" value="Unplaced"/>
</dbReference>
<dbReference type="GO" id="GO:0051056">
    <property type="term" value="P:regulation of small GTPase mediated signal transduction"/>
    <property type="evidence" value="ECO:0007669"/>
    <property type="project" value="UniProtKB-ARBA"/>
</dbReference>
<dbReference type="Ensembl" id="ENSOMET00000021619.1">
    <property type="protein sequence ID" value="ENSOMEP00000013868.1"/>
    <property type="gene ID" value="ENSOMEG00000015337.1"/>
</dbReference>
<dbReference type="STRING" id="30732.ENSOMEP00000013868"/>
<dbReference type="GO" id="GO:0005737">
    <property type="term" value="C:cytoplasm"/>
    <property type="evidence" value="ECO:0007669"/>
    <property type="project" value="UniProtKB-ARBA"/>
</dbReference>
<dbReference type="PANTHER" id="PTHR12877:SF14">
    <property type="entry name" value="RHO GUANINE NUCLEOTIDE EXCHANGE FACTOR 10"/>
    <property type="match status" value="1"/>
</dbReference>
<dbReference type="GO" id="GO:0051496">
    <property type="term" value="P:positive regulation of stress fiber assembly"/>
    <property type="evidence" value="ECO:0007669"/>
    <property type="project" value="UniProtKB-ARBA"/>
</dbReference>
<dbReference type="GO" id="GO:0005085">
    <property type="term" value="F:guanyl-nucleotide exchange factor activity"/>
    <property type="evidence" value="ECO:0007669"/>
    <property type="project" value="UniProtKB-KW"/>
</dbReference>
<feature type="domain" description="DH" evidence="2">
    <location>
        <begin position="118"/>
        <end position="273"/>
    </location>
</feature>
<dbReference type="AlphaFoldDB" id="A0A3B3C992"/>
<proteinExistence type="predicted"/>
<evidence type="ECO:0000313" key="4">
    <source>
        <dbReference type="Proteomes" id="UP000261560"/>
    </source>
</evidence>
<reference evidence="3" key="1">
    <citation type="submission" date="2025-08" db="UniProtKB">
        <authorList>
            <consortium name="Ensembl"/>
        </authorList>
    </citation>
    <scope>IDENTIFICATION</scope>
</reference>
<evidence type="ECO:0000256" key="1">
    <source>
        <dbReference type="ARBA" id="ARBA00022658"/>
    </source>
</evidence>
<reference evidence="3" key="2">
    <citation type="submission" date="2025-09" db="UniProtKB">
        <authorList>
            <consortium name="Ensembl"/>
        </authorList>
    </citation>
    <scope>IDENTIFICATION</scope>
</reference>
<evidence type="ECO:0000259" key="2">
    <source>
        <dbReference type="PROSITE" id="PS50010"/>
    </source>
</evidence>
<organism evidence="3 4">
    <name type="scientific">Oryzias melastigma</name>
    <name type="common">Marine medaka</name>
    <dbReference type="NCBI Taxonomy" id="30732"/>
    <lineage>
        <taxon>Eukaryota</taxon>
        <taxon>Metazoa</taxon>
        <taxon>Chordata</taxon>
        <taxon>Craniata</taxon>
        <taxon>Vertebrata</taxon>
        <taxon>Euteleostomi</taxon>
        <taxon>Actinopterygii</taxon>
        <taxon>Neopterygii</taxon>
        <taxon>Teleostei</taxon>
        <taxon>Neoteleostei</taxon>
        <taxon>Acanthomorphata</taxon>
        <taxon>Ovalentaria</taxon>
        <taxon>Atherinomorphae</taxon>
        <taxon>Beloniformes</taxon>
        <taxon>Adrianichthyidae</taxon>
        <taxon>Oryziinae</taxon>
        <taxon>Oryzias</taxon>
    </lineage>
</organism>
<dbReference type="GO" id="GO:0030036">
    <property type="term" value="P:actin cytoskeleton organization"/>
    <property type="evidence" value="ECO:0007669"/>
    <property type="project" value="TreeGrafter"/>
</dbReference>
<dbReference type="InterPro" id="IPR035899">
    <property type="entry name" value="DBL_dom_sf"/>
</dbReference>
<evidence type="ECO:0000313" key="3">
    <source>
        <dbReference type="Ensembl" id="ENSOMEP00000013868.1"/>
    </source>
</evidence>
<dbReference type="FunFam" id="1.20.900.10:FF:000003">
    <property type="entry name" value="Rho guanine nucleotide exchange factor 10 like"/>
    <property type="match status" value="1"/>
</dbReference>